<proteinExistence type="predicted"/>
<feature type="region of interest" description="Disordered" evidence="1">
    <location>
        <begin position="55"/>
        <end position="74"/>
    </location>
</feature>
<evidence type="ECO:0000313" key="2">
    <source>
        <dbReference type="EMBL" id="MPC27580.1"/>
    </source>
</evidence>
<accession>A0A5B7E110</accession>
<evidence type="ECO:0000256" key="1">
    <source>
        <dbReference type="SAM" id="MobiDB-lite"/>
    </source>
</evidence>
<name>A0A5B7E110_PORTR</name>
<dbReference type="EMBL" id="VSRR010001771">
    <property type="protein sequence ID" value="MPC27580.1"/>
    <property type="molecule type" value="Genomic_DNA"/>
</dbReference>
<comment type="caution">
    <text evidence="2">The sequence shown here is derived from an EMBL/GenBank/DDBJ whole genome shotgun (WGS) entry which is preliminary data.</text>
</comment>
<reference evidence="2 3" key="1">
    <citation type="submission" date="2019-05" db="EMBL/GenBank/DDBJ databases">
        <title>Another draft genome of Portunus trituberculatus and its Hox gene families provides insights of decapod evolution.</title>
        <authorList>
            <person name="Jeong J.-H."/>
            <person name="Song I."/>
            <person name="Kim S."/>
            <person name="Choi T."/>
            <person name="Kim D."/>
            <person name="Ryu S."/>
            <person name="Kim W."/>
        </authorList>
    </citation>
    <scope>NUCLEOTIDE SEQUENCE [LARGE SCALE GENOMIC DNA]</scope>
    <source>
        <tissue evidence="2">Muscle</tissue>
    </source>
</reference>
<evidence type="ECO:0000313" key="3">
    <source>
        <dbReference type="Proteomes" id="UP000324222"/>
    </source>
</evidence>
<gene>
    <name evidence="2" type="ORF">E2C01_020753</name>
</gene>
<keyword evidence="3" id="KW-1185">Reference proteome</keyword>
<sequence>MFTALPRLSHITSTMNCALVVKYTKPEAFPKVTTCECCTVLKLAVRRCWGWERDGAGRGGREGRKPRRVPMSRASIQTPPVASAAVHLNPHLRPARPAVGWLGLGARPRSIHANGLTWEAPKFYFRSGLDCSSHQDNRPYPPPMTRPMHMVMTSLRKLRQRDLSTIT</sequence>
<dbReference type="AlphaFoldDB" id="A0A5B7E110"/>
<dbReference type="Proteomes" id="UP000324222">
    <property type="component" value="Unassembled WGS sequence"/>
</dbReference>
<protein>
    <submittedName>
        <fullName evidence="2">Uncharacterized protein</fullName>
    </submittedName>
</protein>
<organism evidence="2 3">
    <name type="scientific">Portunus trituberculatus</name>
    <name type="common">Swimming crab</name>
    <name type="synonym">Neptunus trituberculatus</name>
    <dbReference type="NCBI Taxonomy" id="210409"/>
    <lineage>
        <taxon>Eukaryota</taxon>
        <taxon>Metazoa</taxon>
        <taxon>Ecdysozoa</taxon>
        <taxon>Arthropoda</taxon>
        <taxon>Crustacea</taxon>
        <taxon>Multicrustacea</taxon>
        <taxon>Malacostraca</taxon>
        <taxon>Eumalacostraca</taxon>
        <taxon>Eucarida</taxon>
        <taxon>Decapoda</taxon>
        <taxon>Pleocyemata</taxon>
        <taxon>Brachyura</taxon>
        <taxon>Eubrachyura</taxon>
        <taxon>Portunoidea</taxon>
        <taxon>Portunidae</taxon>
        <taxon>Portuninae</taxon>
        <taxon>Portunus</taxon>
    </lineage>
</organism>